<evidence type="ECO:0000256" key="3">
    <source>
        <dbReference type="ARBA" id="ARBA00022692"/>
    </source>
</evidence>
<accession>H5X3W3</accession>
<evidence type="ECO:0000256" key="1">
    <source>
        <dbReference type="ARBA" id="ARBA00004651"/>
    </source>
</evidence>
<keyword evidence="5 6" id="KW-0472">Membrane</keyword>
<feature type="transmembrane region" description="Helical" evidence="6">
    <location>
        <begin position="66"/>
        <end position="87"/>
    </location>
</feature>
<comment type="subcellular location">
    <subcellularLocation>
        <location evidence="1">Cell membrane</location>
        <topology evidence="1">Multi-pass membrane protein</topology>
    </subcellularLocation>
</comment>
<feature type="transmembrane region" description="Helical" evidence="6">
    <location>
        <begin position="6"/>
        <end position="29"/>
    </location>
</feature>
<dbReference type="OrthoDB" id="3175972at2"/>
<evidence type="ECO:0000313" key="8">
    <source>
        <dbReference type="Proteomes" id="UP000004926"/>
    </source>
</evidence>
<dbReference type="PANTHER" id="PTHR30086">
    <property type="entry name" value="ARGININE EXPORTER PROTEIN ARGO"/>
    <property type="match status" value="1"/>
</dbReference>
<proteinExistence type="predicted"/>
<dbReference type="Proteomes" id="UP000004926">
    <property type="component" value="Chromosome"/>
</dbReference>
<evidence type="ECO:0000313" key="7">
    <source>
        <dbReference type="EMBL" id="EHR52181.1"/>
    </source>
</evidence>
<keyword evidence="8" id="KW-1185">Reference proteome</keyword>
<evidence type="ECO:0000256" key="2">
    <source>
        <dbReference type="ARBA" id="ARBA00022475"/>
    </source>
</evidence>
<feature type="transmembrane region" description="Helical" evidence="6">
    <location>
        <begin position="153"/>
        <end position="174"/>
    </location>
</feature>
<dbReference type="PIRSF" id="PIRSF006324">
    <property type="entry name" value="LeuE"/>
    <property type="match status" value="1"/>
</dbReference>
<keyword evidence="3 6" id="KW-0812">Transmembrane</keyword>
<organism evidence="7 8">
    <name type="scientific">Saccharomonospora marina XMU15</name>
    <dbReference type="NCBI Taxonomy" id="882083"/>
    <lineage>
        <taxon>Bacteria</taxon>
        <taxon>Bacillati</taxon>
        <taxon>Actinomycetota</taxon>
        <taxon>Actinomycetes</taxon>
        <taxon>Pseudonocardiales</taxon>
        <taxon>Pseudonocardiaceae</taxon>
        <taxon>Saccharomonospora</taxon>
    </lineage>
</organism>
<dbReference type="EMBL" id="CM001439">
    <property type="protein sequence ID" value="EHR52181.1"/>
    <property type="molecule type" value="Genomic_DNA"/>
</dbReference>
<name>H5X3W3_9PSEU</name>
<feature type="transmembrane region" description="Helical" evidence="6">
    <location>
        <begin position="108"/>
        <end position="133"/>
    </location>
</feature>
<gene>
    <name evidence="7" type="ORF">SacmaDRAFT_3985</name>
</gene>
<dbReference type="GO" id="GO:0005886">
    <property type="term" value="C:plasma membrane"/>
    <property type="evidence" value="ECO:0007669"/>
    <property type="project" value="UniProtKB-SubCell"/>
</dbReference>
<dbReference type="AlphaFoldDB" id="H5X3W3"/>
<sequence length="207" mass="21860">MSVEFLLTSLVVVITPGTGVLYTMAAGLARGTRASLVAAVGCTLGIVPHVLAAITGVAALLHTSAVAFQTLKYLGVAYLLYLAWSTLRERGALAVARDSAPRSTRRPAAKVIASGVAVNFLNPKLTIFFLAFLPQFVSAGEPSALPRMLQLSGVFMLMTLVVFAGYGAFAAVIRTHVISRPAVLTWLRRTFASAFVALGVRLALAER</sequence>
<dbReference type="Pfam" id="PF01810">
    <property type="entry name" value="LysE"/>
    <property type="match status" value="1"/>
</dbReference>
<dbReference type="HOGENOM" id="CLU_079569_3_3_11"/>
<dbReference type="GO" id="GO:0042970">
    <property type="term" value="F:homoserine transmembrane transporter activity"/>
    <property type="evidence" value="ECO:0007669"/>
    <property type="project" value="TreeGrafter"/>
</dbReference>
<keyword evidence="4 6" id="KW-1133">Transmembrane helix</keyword>
<feature type="transmembrane region" description="Helical" evidence="6">
    <location>
        <begin position="36"/>
        <end position="60"/>
    </location>
</feature>
<dbReference type="eggNOG" id="COG1280">
    <property type="taxonomic scope" value="Bacteria"/>
</dbReference>
<protein>
    <submittedName>
        <fullName evidence="7">Putative threonine efflux protein</fullName>
    </submittedName>
</protein>
<evidence type="ECO:0000256" key="4">
    <source>
        <dbReference type="ARBA" id="ARBA00022989"/>
    </source>
</evidence>
<evidence type="ECO:0000256" key="6">
    <source>
        <dbReference type="SAM" id="Phobius"/>
    </source>
</evidence>
<keyword evidence="2" id="KW-1003">Cell membrane</keyword>
<dbReference type="InterPro" id="IPR001123">
    <property type="entry name" value="LeuE-type"/>
</dbReference>
<dbReference type="PANTHER" id="PTHR30086:SF14">
    <property type="entry name" value="HOMOSERINE_HOMOSERINE LACTONE EFFLUX PROTEIN"/>
    <property type="match status" value="1"/>
</dbReference>
<dbReference type="RefSeq" id="WP_009155559.1">
    <property type="nucleotide sequence ID" value="NZ_CM001439.1"/>
</dbReference>
<reference evidence="7 8" key="1">
    <citation type="journal article" date="2012" name="Stand. Genomic Sci.">
        <title>Genome sequence of the ocean sediment bacterium Saccharomonospora marina type strain (XMU15(T)).</title>
        <authorList>
            <person name="Klenk H.P."/>
            <person name="Lu M."/>
            <person name="Lucas S."/>
            <person name="Lapidus A."/>
            <person name="Copeland A."/>
            <person name="Pitluck S."/>
            <person name="Goodwin L.A."/>
            <person name="Han C."/>
            <person name="Tapia R."/>
            <person name="Brambilla E.M."/>
            <person name="Potter G."/>
            <person name="Land M."/>
            <person name="Ivanova N."/>
            <person name="Rohde M."/>
            <person name="Goker M."/>
            <person name="Detter J.C."/>
            <person name="Li W.J."/>
            <person name="Kyrpides N.C."/>
            <person name="Woyke T."/>
        </authorList>
    </citation>
    <scope>NUCLEOTIDE SEQUENCE [LARGE SCALE GENOMIC DNA]</scope>
    <source>
        <strain evidence="7 8">XMU15</strain>
    </source>
</reference>
<evidence type="ECO:0000256" key="5">
    <source>
        <dbReference type="ARBA" id="ARBA00023136"/>
    </source>
</evidence>